<organism evidence="5 6">
    <name type="scientific">Corynebacterium imitans</name>
    <dbReference type="NCBI Taxonomy" id="156978"/>
    <lineage>
        <taxon>Bacteria</taxon>
        <taxon>Bacillati</taxon>
        <taxon>Actinomycetota</taxon>
        <taxon>Actinomycetes</taxon>
        <taxon>Mycobacteriales</taxon>
        <taxon>Corynebacteriaceae</taxon>
        <taxon>Corynebacterium</taxon>
    </lineage>
</organism>
<keyword evidence="2" id="KW-1133">Transmembrane helix</keyword>
<accession>A0A240AFH5</accession>
<protein>
    <submittedName>
        <fullName evidence="5">Putative secreted protein</fullName>
    </submittedName>
</protein>
<dbReference type="Proteomes" id="UP000215374">
    <property type="component" value="Chromosome 1"/>
</dbReference>
<dbReference type="SMART" id="SM00327">
    <property type="entry name" value="VWA"/>
    <property type="match status" value="1"/>
</dbReference>
<keyword evidence="2" id="KW-0812">Transmembrane</keyword>
<gene>
    <name evidence="5" type="ORF">SAMEA4535761_02041</name>
</gene>
<feature type="transmembrane region" description="Helical" evidence="2">
    <location>
        <begin position="644"/>
        <end position="667"/>
    </location>
</feature>
<dbReference type="Gene3D" id="3.40.50.410">
    <property type="entry name" value="von Willebrand factor, type A domain"/>
    <property type="match status" value="1"/>
</dbReference>
<reference evidence="5 6" key="1">
    <citation type="submission" date="2017-06" db="EMBL/GenBank/DDBJ databases">
        <authorList>
            <consortium name="Pathogen Informatics"/>
        </authorList>
    </citation>
    <scope>NUCLEOTIDE SEQUENCE [LARGE SCALE GENOMIC DNA]</scope>
    <source>
        <strain evidence="5 6">NCTC13015</strain>
    </source>
</reference>
<feature type="region of interest" description="Disordered" evidence="1">
    <location>
        <begin position="582"/>
        <end position="638"/>
    </location>
</feature>
<evidence type="ECO:0000313" key="5">
    <source>
        <dbReference type="EMBL" id="SNV82171.1"/>
    </source>
</evidence>
<feature type="chain" id="PRO_5013031944" evidence="3">
    <location>
        <begin position="31"/>
        <end position="675"/>
    </location>
</feature>
<evidence type="ECO:0000259" key="4">
    <source>
        <dbReference type="PROSITE" id="PS50234"/>
    </source>
</evidence>
<dbReference type="Pfam" id="PF13519">
    <property type="entry name" value="VWA_2"/>
    <property type="match status" value="1"/>
</dbReference>
<feature type="domain" description="VWFA" evidence="4">
    <location>
        <begin position="73"/>
        <end position="258"/>
    </location>
</feature>
<dbReference type="EMBL" id="LT906467">
    <property type="protein sequence ID" value="SNV82171.1"/>
    <property type="molecule type" value="Genomic_DNA"/>
</dbReference>
<dbReference type="PROSITE" id="PS50234">
    <property type="entry name" value="VWFA"/>
    <property type="match status" value="1"/>
</dbReference>
<feature type="region of interest" description="Disordered" evidence="1">
    <location>
        <begin position="35"/>
        <end position="71"/>
    </location>
</feature>
<dbReference type="AlphaFoldDB" id="A0A240AFH5"/>
<name>A0A240AFH5_9CORY</name>
<feature type="compositionally biased region" description="Low complexity" evidence="1">
    <location>
        <begin position="44"/>
        <end position="60"/>
    </location>
</feature>
<keyword evidence="3" id="KW-0732">Signal</keyword>
<dbReference type="SUPFAM" id="SSF53300">
    <property type="entry name" value="vWA-like"/>
    <property type="match status" value="1"/>
</dbReference>
<evidence type="ECO:0000256" key="3">
    <source>
        <dbReference type="SAM" id="SignalP"/>
    </source>
</evidence>
<evidence type="ECO:0000256" key="1">
    <source>
        <dbReference type="SAM" id="MobiDB-lite"/>
    </source>
</evidence>
<dbReference type="PROSITE" id="PS51257">
    <property type="entry name" value="PROKAR_LIPOPROTEIN"/>
    <property type="match status" value="1"/>
</dbReference>
<sequence length="675" mass="72525">MSHVRERSRAVAAFVLAVACMLMWVVPAFATETSKPASSSTAISTETKTLSSSTTTTSGASEERSSQGSADAKAALILDASFSMLEEDADGPRIDAAKKATHELIDSLADTAQMGFFAYGAQESNAPDNREAGCRDIQRLVPIGEVDKQEFGSAIDGLTPKGYTPMGNALRKAAEELGNEGERSIILVSDGIDTCAPPEVCDVAKELAGDGVDLAIHTVGFKADEEARAELECIAEAGGGQFLEAADASSLAESLKFLAQRGVVKYQTAGTPFEFSDSPEDAKWLGEGQYLTTVTPDRSGITDRYFRTSVPPRHNARMVFTPVLQGDAMWQHTEVKVDPAEGINEGDPACGEFRGKDEIASGGPGFGIDSAFAAMNRVEEDHLECDMSDILVKIQISNAGDEVAEDVPIEVGVFYEPIPGKEQADDWEDRRVYSAGEFQGEMPIENSQPISGGTGFNDAVEITEGAYSDHIVPGEFKFFKIPVTYGQRPVVRAKTPPSVASNADTIAMGIYDPLRVKAASQRMSFFDDPKESDPEAPNQYVWYGSDTPYQGDYYVWFGMDWATEGYDIAGVDQPFEFEVLLDGEPANGGPDWTPTHENGPEPSDEPIKFDAADSAETTSASEDESGDDQEVNASSDEQDGGFGLVPTLLGGLLVLLLIAAAVVFFIVRKQRGNWQ</sequence>
<evidence type="ECO:0000256" key="2">
    <source>
        <dbReference type="SAM" id="Phobius"/>
    </source>
</evidence>
<proteinExistence type="predicted"/>
<dbReference type="InterPro" id="IPR002035">
    <property type="entry name" value="VWF_A"/>
</dbReference>
<evidence type="ECO:0000313" key="6">
    <source>
        <dbReference type="Proteomes" id="UP000215374"/>
    </source>
</evidence>
<feature type="compositionally biased region" description="Acidic residues" evidence="1">
    <location>
        <begin position="621"/>
        <end position="630"/>
    </location>
</feature>
<keyword evidence="2" id="KW-0472">Membrane</keyword>
<feature type="signal peptide" evidence="3">
    <location>
        <begin position="1"/>
        <end position="30"/>
    </location>
</feature>
<dbReference type="InterPro" id="IPR036465">
    <property type="entry name" value="vWFA_dom_sf"/>
</dbReference>